<reference evidence="3" key="1">
    <citation type="submission" date="2023-03" db="EMBL/GenBank/DDBJ databases">
        <authorList>
            <person name="Steffen K."/>
            <person name="Cardenas P."/>
        </authorList>
    </citation>
    <scope>NUCLEOTIDE SEQUENCE</scope>
</reference>
<keyword evidence="1" id="KW-0472">Membrane</keyword>
<keyword evidence="1" id="KW-0812">Transmembrane</keyword>
<gene>
    <name evidence="3" type="ORF">GBAR_LOCUS23956</name>
</gene>
<dbReference type="InterPro" id="IPR051266">
    <property type="entry name" value="CLCR"/>
</dbReference>
<dbReference type="InterPro" id="IPR036465">
    <property type="entry name" value="vWFA_dom_sf"/>
</dbReference>
<dbReference type="PANTHER" id="PTHR10579">
    <property type="entry name" value="CALCIUM-ACTIVATED CHLORIDE CHANNEL REGULATOR"/>
    <property type="match status" value="1"/>
</dbReference>
<evidence type="ECO:0000256" key="1">
    <source>
        <dbReference type="SAM" id="Phobius"/>
    </source>
</evidence>
<dbReference type="SUPFAM" id="SSF53300">
    <property type="entry name" value="vWA-like"/>
    <property type="match status" value="1"/>
</dbReference>
<organism evidence="3 4">
    <name type="scientific">Geodia barretti</name>
    <name type="common">Barrett's horny sponge</name>
    <dbReference type="NCBI Taxonomy" id="519541"/>
    <lineage>
        <taxon>Eukaryota</taxon>
        <taxon>Metazoa</taxon>
        <taxon>Porifera</taxon>
        <taxon>Demospongiae</taxon>
        <taxon>Heteroscleromorpha</taxon>
        <taxon>Tetractinellida</taxon>
        <taxon>Astrophorina</taxon>
        <taxon>Geodiidae</taxon>
        <taxon>Geodia</taxon>
    </lineage>
</organism>
<accession>A0AA35T9E6</accession>
<feature type="domain" description="VWFA" evidence="2">
    <location>
        <begin position="80"/>
        <end position="263"/>
    </location>
</feature>
<evidence type="ECO:0000259" key="2">
    <source>
        <dbReference type="PROSITE" id="PS50234"/>
    </source>
</evidence>
<sequence length="263" mass="27354">MIVYISYDEPGRSAWRVALGILAILIALGIIVAVVGAVLWWVNNNQGGAVSAPAPASVAPPADAVSLQQAVTSLHEPDTNTIFLVDASQSIELGGDLDVVRQSLVDVVLPYVDPSAGVAAQNSRAALITFTQSTNAVVPLGVLTDSDNQRAWLANAGTLATVDEGAFIYDAVKEAHNMLAMVNDDTRSNVIVLLTDGADGGIEVPSGNTVHSETSRDALVAMLATSPVHDLTVHTIGFGAEADHVSLKILAQATSGKYTYASR</sequence>
<keyword evidence="1" id="KW-1133">Transmembrane helix</keyword>
<proteinExistence type="predicted"/>
<keyword evidence="4" id="KW-1185">Reference proteome</keyword>
<dbReference type="Gene3D" id="3.40.50.410">
    <property type="entry name" value="von Willebrand factor, type A domain"/>
    <property type="match status" value="1"/>
</dbReference>
<dbReference type="InterPro" id="IPR002035">
    <property type="entry name" value="VWF_A"/>
</dbReference>
<dbReference type="PANTHER" id="PTHR10579:SF43">
    <property type="entry name" value="ZINC FINGER (C3HC4-TYPE RING FINGER) FAMILY PROTEIN"/>
    <property type="match status" value="1"/>
</dbReference>
<evidence type="ECO:0000313" key="3">
    <source>
        <dbReference type="EMBL" id="CAI8043177.1"/>
    </source>
</evidence>
<protein>
    <recommendedName>
        <fullName evidence="2">VWFA domain-containing protein</fullName>
    </recommendedName>
</protein>
<comment type="caution">
    <text evidence="3">The sequence shown here is derived from an EMBL/GenBank/DDBJ whole genome shotgun (WGS) entry which is preliminary data.</text>
</comment>
<dbReference type="EMBL" id="CASHTH010003308">
    <property type="protein sequence ID" value="CAI8043177.1"/>
    <property type="molecule type" value="Genomic_DNA"/>
</dbReference>
<dbReference type="Pfam" id="PF00092">
    <property type="entry name" value="VWA"/>
    <property type="match status" value="1"/>
</dbReference>
<evidence type="ECO:0000313" key="4">
    <source>
        <dbReference type="Proteomes" id="UP001174909"/>
    </source>
</evidence>
<feature type="transmembrane region" description="Helical" evidence="1">
    <location>
        <begin position="21"/>
        <end position="42"/>
    </location>
</feature>
<dbReference type="CDD" id="cd00198">
    <property type="entry name" value="vWFA"/>
    <property type="match status" value="1"/>
</dbReference>
<dbReference type="AlphaFoldDB" id="A0AA35T9E6"/>
<dbReference type="Proteomes" id="UP001174909">
    <property type="component" value="Unassembled WGS sequence"/>
</dbReference>
<dbReference type="PROSITE" id="PS50234">
    <property type="entry name" value="VWFA"/>
    <property type="match status" value="1"/>
</dbReference>
<name>A0AA35T9E6_GEOBA</name>